<dbReference type="KEGG" id="mcad:Pan265_19270"/>
<organism evidence="1 2">
    <name type="scientific">Mucisphaera calidilacus</name>
    <dbReference type="NCBI Taxonomy" id="2527982"/>
    <lineage>
        <taxon>Bacteria</taxon>
        <taxon>Pseudomonadati</taxon>
        <taxon>Planctomycetota</taxon>
        <taxon>Phycisphaerae</taxon>
        <taxon>Phycisphaerales</taxon>
        <taxon>Phycisphaeraceae</taxon>
        <taxon>Mucisphaera</taxon>
    </lineage>
</organism>
<dbReference type="InterPro" id="IPR034660">
    <property type="entry name" value="DinB/YfiT-like"/>
</dbReference>
<dbReference type="OrthoDB" id="68731at2"/>
<dbReference type="EMBL" id="CP036280">
    <property type="protein sequence ID" value="QDU72065.1"/>
    <property type="molecule type" value="Genomic_DNA"/>
</dbReference>
<dbReference type="InterPro" id="IPR011466">
    <property type="entry name" value="DUF1572"/>
</dbReference>
<dbReference type="SUPFAM" id="SSF109854">
    <property type="entry name" value="DinB/YfiT-like putative metalloenzymes"/>
    <property type="match status" value="1"/>
</dbReference>
<dbReference type="Pfam" id="PF07609">
    <property type="entry name" value="DUF1572"/>
    <property type="match status" value="1"/>
</dbReference>
<accession>A0A518BYL8</accession>
<dbReference type="AlphaFoldDB" id="A0A518BYL8"/>
<name>A0A518BYL8_9BACT</name>
<dbReference type="RefSeq" id="WP_145446247.1">
    <property type="nucleotide sequence ID" value="NZ_CP036280.1"/>
</dbReference>
<evidence type="ECO:0000313" key="1">
    <source>
        <dbReference type="EMBL" id="QDU72065.1"/>
    </source>
</evidence>
<evidence type="ECO:0000313" key="2">
    <source>
        <dbReference type="Proteomes" id="UP000320386"/>
    </source>
</evidence>
<protein>
    <submittedName>
        <fullName evidence="1">DinB superfamily protein</fullName>
    </submittedName>
</protein>
<reference evidence="1 2" key="1">
    <citation type="submission" date="2019-02" db="EMBL/GenBank/DDBJ databases">
        <title>Deep-cultivation of Planctomycetes and their phenomic and genomic characterization uncovers novel biology.</title>
        <authorList>
            <person name="Wiegand S."/>
            <person name="Jogler M."/>
            <person name="Boedeker C."/>
            <person name="Pinto D."/>
            <person name="Vollmers J."/>
            <person name="Rivas-Marin E."/>
            <person name="Kohn T."/>
            <person name="Peeters S.H."/>
            <person name="Heuer A."/>
            <person name="Rast P."/>
            <person name="Oberbeckmann S."/>
            <person name="Bunk B."/>
            <person name="Jeske O."/>
            <person name="Meyerdierks A."/>
            <person name="Storesund J.E."/>
            <person name="Kallscheuer N."/>
            <person name="Luecker S."/>
            <person name="Lage O.M."/>
            <person name="Pohl T."/>
            <person name="Merkel B.J."/>
            <person name="Hornburger P."/>
            <person name="Mueller R.-W."/>
            <person name="Bruemmer F."/>
            <person name="Labrenz M."/>
            <person name="Spormann A.M."/>
            <person name="Op den Camp H."/>
            <person name="Overmann J."/>
            <person name="Amann R."/>
            <person name="Jetten M.S.M."/>
            <person name="Mascher T."/>
            <person name="Medema M.H."/>
            <person name="Devos D.P."/>
            <person name="Kaster A.-K."/>
            <person name="Ovreas L."/>
            <person name="Rohde M."/>
            <person name="Galperin M.Y."/>
            <person name="Jogler C."/>
        </authorList>
    </citation>
    <scope>NUCLEOTIDE SEQUENCE [LARGE SCALE GENOMIC DNA]</scope>
    <source>
        <strain evidence="1 2">Pan265</strain>
    </source>
</reference>
<gene>
    <name evidence="1" type="ORF">Pan265_19270</name>
</gene>
<proteinExistence type="predicted"/>
<dbReference type="Proteomes" id="UP000320386">
    <property type="component" value="Chromosome"/>
</dbReference>
<keyword evidence="2" id="KW-1185">Reference proteome</keyword>
<dbReference type="Gene3D" id="1.20.120.450">
    <property type="entry name" value="dinb family like domain"/>
    <property type="match status" value="1"/>
</dbReference>
<sequence>MPEPDTHDALGQLVIDAATDMFRSQKRMADRAIEQVTFEQLRWQPDPDTNSAAIIIKHLAGSMRSRWSDFLTSDGEKPWRDRDDEFVDRYKDEKELLRDWEAGWSILFKTMESLTPADLTKTVMIRDEPESVVGVINRQLAHYGYHLGQLVWLCRWQAGDNWSILTVPKGGATTLTDKEDDAGEE</sequence>